<dbReference type="InterPro" id="IPR051438">
    <property type="entry name" value="RNF_E3_ubiq-protein_ligase"/>
</dbReference>
<feature type="compositionally biased region" description="Low complexity" evidence="1">
    <location>
        <begin position="75"/>
        <end position="87"/>
    </location>
</feature>
<dbReference type="GO" id="GO:0034098">
    <property type="term" value="C:VCP-NPL4-UFD1 AAA ATPase complex"/>
    <property type="evidence" value="ECO:0007669"/>
    <property type="project" value="Ensembl"/>
</dbReference>
<dbReference type="GO" id="GO:0006511">
    <property type="term" value="P:ubiquitin-dependent protein catabolic process"/>
    <property type="evidence" value="ECO:0007669"/>
    <property type="project" value="Ensembl"/>
</dbReference>
<dbReference type="GO" id="GO:0000139">
    <property type="term" value="C:Golgi membrane"/>
    <property type="evidence" value="ECO:0007669"/>
    <property type="project" value="Ensembl"/>
</dbReference>
<dbReference type="GO" id="GO:0002039">
    <property type="term" value="F:p53 binding"/>
    <property type="evidence" value="ECO:0007669"/>
    <property type="project" value="Ensembl"/>
</dbReference>
<protein>
    <submittedName>
        <fullName evidence="2">Ring finger protein 125</fullName>
    </submittedName>
</protein>
<dbReference type="GO" id="GO:0031624">
    <property type="term" value="F:ubiquitin conjugating enzyme binding"/>
    <property type="evidence" value="ECO:0007669"/>
    <property type="project" value="Ensembl"/>
</dbReference>
<accession>A0A8C3I8U2</accession>
<feature type="region of interest" description="Disordered" evidence="1">
    <location>
        <begin position="75"/>
        <end position="128"/>
    </location>
</feature>
<dbReference type="Ensembl" id="ENSCPBT00000035096.1">
    <property type="protein sequence ID" value="ENSCPBP00000029817.1"/>
    <property type="gene ID" value="ENSCPBG00000021003.1"/>
</dbReference>
<dbReference type="AlphaFoldDB" id="A0A8C3I8U2"/>
<dbReference type="PANTHER" id="PTHR46016">
    <property type="entry name" value="ZINC FINGER, RING/FYVE/PHD-TYPE"/>
    <property type="match status" value="1"/>
</dbReference>
<sequence length="221" mass="24456">PAPPRRLPCKQAPSHPLPAQTFRGEAAEGLHQLGEAQVVLAGESLRLLAAQRGHQGHERVLDELLHRLHALGHLPAAGPAPLRSRSPARPPPPPAPSAPNRLTRSGRDRATRTPSATKSTPPAPQRSPRAAILSLNRDYSPIPAASATAHVMRWKYCPICRLIPGGDPSYFSRNFIRHLQLRHTFNHEDYIDINIVEEALIENILYQSFLEYMQVNHPNST</sequence>
<dbReference type="GO" id="GO:0008270">
    <property type="term" value="F:zinc ion binding"/>
    <property type="evidence" value="ECO:0007669"/>
    <property type="project" value="Ensembl"/>
</dbReference>
<reference evidence="2" key="1">
    <citation type="submission" date="2025-08" db="UniProtKB">
        <authorList>
            <consortium name="Ensembl"/>
        </authorList>
    </citation>
    <scope>IDENTIFICATION</scope>
</reference>
<dbReference type="GO" id="GO:0061630">
    <property type="term" value="F:ubiquitin protein ligase activity"/>
    <property type="evidence" value="ECO:0007669"/>
    <property type="project" value="Ensembl"/>
</dbReference>
<evidence type="ECO:0000313" key="2">
    <source>
        <dbReference type="Ensembl" id="ENSCPBP00000029817.1"/>
    </source>
</evidence>
<proteinExistence type="predicted"/>
<dbReference type="GO" id="GO:0039536">
    <property type="term" value="P:negative regulation of RIG-I signaling pathway"/>
    <property type="evidence" value="ECO:0007669"/>
    <property type="project" value="Ensembl"/>
</dbReference>
<dbReference type="GO" id="GO:0032480">
    <property type="term" value="P:negative regulation of type I interferon production"/>
    <property type="evidence" value="ECO:0007669"/>
    <property type="project" value="Ensembl"/>
</dbReference>
<evidence type="ECO:0000256" key="1">
    <source>
        <dbReference type="SAM" id="MobiDB-lite"/>
    </source>
</evidence>
<gene>
    <name evidence="2" type="primary">RNF125</name>
</gene>
<keyword evidence="3" id="KW-1185">Reference proteome</keyword>
<dbReference type="Proteomes" id="UP000694380">
    <property type="component" value="Unplaced"/>
</dbReference>
<evidence type="ECO:0000313" key="3">
    <source>
        <dbReference type="Proteomes" id="UP000694380"/>
    </source>
</evidence>
<name>A0A8C3I8U2_CHRPI</name>
<dbReference type="GeneTree" id="ENSGT00950000182909"/>
<dbReference type="PANTHER" id="PTHR46016:SF2">
    <property type="entry name" value="E3 UBIQUITIN-PROTEIN LIGASE RNF125"/>
    <property type="match status" value="1"/>
</dbReference>
<organism evidence="2 3">
    <name type="scientific">Chrysemys picta bellii</name>
    <name type="common">Western painted turtle</name>
    <name type="synonym">Emys bellii</name>
    <dbReference type="NCBI Taxonomy" id="8478"/>
    <lineage>
        <taxon>Eukaryota</taxon>
        <taxon>Metazoa</taxon>
        <taxon>Chordata</taxon>
        <taxon>Craniata</taxon>
        <taxon>Vertebrata</taxon>
        <taxon>Euteleostomi</taxon>
        <taxon>Archelosauria</taxon>
        <taxon>Testudinata</taxon>
        <taxon>Testudines</taxon>
        <taxon>Cryptodira</taxon>
        <taxon>Durocryptodira</taxon>
        <taxon>Testudinoidea</taxon>
        <taxon>Emydidae</taxon>
        <taxon>Chrysemys</taxon>
    </lineage>
</organism>
<reference evidence="2" key="2">
    <citation type="submission" date="2025-09" db="UniProtKB">
        <authorList>
            <consortium name="Ensembl"/>
        </authorList>
    </citation>
    <scope>IDENTIFICATION</scope>
</reference>
<dbReference type="GO" id="GO:0000209">
    <property type="term" value="P:protein polyubiquitination"/>
    <property type="evidence" value="ECO:0007669"/>
    <property type="project" value="Ensembl"/>
</dbReference>
<feature type="compositionally biased region" description="Pro residues" evidence="1">
    <location>
        <begin position="88"/>
        <end position="97"/>
    </location>
</feature>